<gene>
    <name evidence="3" type="ORF">IZO911_LOCUS12718</name>
    <name evidence="4" type="ORF">KXQ929_LOCUS26499</name>
</gene>
<dbReference type="EMBL" id="CAJOBB010002407">
    <property type="protein sequence ID" value="CAF3966239.1"/>
    <property type="molecule type" value="Genomic_DNA"/>
</dbReference>
<sequence>MLKPNVNQFQPNSNNQVIVDLQSNVASLQKRVDELEKSGSGTNAVSQIRSIQSQISELKGEIDNAAKSGTQEVTALSKQFKALQSSVTEFEDTLSKKVGNLDSDLKANTTNDNIHQCLLYLLDHQHKKAADVAGKLTNSDVEQVMKDYYNPDSKNKEERKEILSEFINCIKDGVKRNSYKTILDNINHQILQGQQLFIGGTLLSNKDHQIKLNEFYGKFDQQWELAYKATKDGFGSQNFRDNCDGQAPTMIIIQSKEGNYLFGAYTSLRWCHNRGYKQDTNGFLFTLINPNKIPPTKYAIATSKSDTAVYHSGAGFLGEYYDNYLFGFGGEGLHFFNFNDNFDGLWGTRRGDLFITSDSNKSNSSSIRFPCSYIDTTKFGDKTFTDATFFTVNDIEVYTFKKQK</sequence>
<dbReference type="Pfam" id="PF07534">
    <property type="entry name" value="TLD"/>
    <property type="match status" value="1"/>
</dbReference>
<name>A0A819LHU6_9BILA</name>
<dbReference type="EMBL" id="CAJNOE010000099">
    <property type="protein sequence ID" value="CAF0909871.1"/>
    <property type="molecule type" value="Genomic_DNA"/>
</dbReference>
<evidence type="ECO:0000313" key="3">
    <source>
        <dbReference type="EMBL" id="CAF0909871.1"/>
    </source>
</evidence>
<dbReference type="Proteomes" id="UP000663868">
    <property type="component" value="Unassembled WGS sequence"/>
</dbReference>
<keyword evidence="1" id="KW-0175">Coiled coil</keyword>
<proteinExistence type="predicted"/>
<feature type="domain" description="TLDc" evidence="2">
    <location>
        <begin position="196"/>
        <end position="401"/>
    </location>
</feature>
<dbReference type="PROSITE" id="PS51886">
    <property type="entry name" value="TLDC"/>
    <property type="match status" value="1"/>
</dbReference>
<dbReference type="InterPro" id="IPR006571">
    <property type="entry name" value="TLDc_dom"/>
</dbReference>
<dbReference type="AlphaFoldDB" id="A0A819LHU6"/>
<accession>A0A819LHU6</accession>
<reference evidence="4" key="1">
    <citation type="submission" date="2021-02" db="EMBL/GenBank/DDBJ databases">
        <authorList>
            <person name="Nowell W R."/>
        </authorList>
    </citation>
    <scope>NUCLEOTIDE SEQUENCE</scope>
</reference>
<evidence type="ECO:0000313" key="5">
    <source>
        <dbReference type="Proteomes" id="UP000663868"/>
    </source>
</evidence>
<protein>
    <recommendedName>
        <fullName evidence="2">TLDc domain-containing protein</fullName>
    </recommendedName>
</protein>
<evidence type="ECO:0000256" key="1">
    <source>
        <dbReference type="SAM" id="Coils"/>
    </source>
</evidence>
<evidence type="ECO:0000259" key="2">
    <source>
        <dbReference type="PROSITE" id="PS51886"/>
    </source>
</evidence>
<evidence type="ECO:0000313" key="4">
    <source>
        <dbReference type="EMBL" id="CAF3966239.1"/>
    </source>
</evidence>
<comment type="caution">
    <text evidence="4">The sequence shown here is derived from an EMBL/GenBank/DDBJ whole genome shotgun (WGS) entry which is preliminary data.</text>
</comment>
<feature type="coiled-coil region" evidence="1">
    <location>
        <begin position="18"/>
        <end position="68"/>
    </location>
</feature>
<dbReference type="SMART" id="SM00584">
    <property type="entry name" value="TLDc"/>
    <property type="match status" value="1"/>
</dbReference>
<dbReference type="Proteomes" id="UP000663860">
    <property type="component" value="Unassembled WGS sequence"/>
</dbReference>
<organism evidence="4 5">
    <name type="scientific">Adineta steineri</name>
    <dbReference type="NCBI Taxonomy" id="433720"/>
    <lineage>
        <taxon>Eukaryota</taxon>
        <taxon>Metazoa</taxon>
        <taxon>Spiralia</taxon>
        <taxon>Gnathifera</taxon>
        <taxon>Rotifera</taxon>
        <taxon>Eurotatoria</taxon>
        <taxon>Bdelloidea</taxon>
        <taxon>Adinetida</taxon>
        <taxon>Adinetidae</taxon>
        <taxon>Adineta</taxon>
    </lineage>
</organism>